<reference evidence="2" key="2">
    <citation type="submission" date="2020-09" db="EMBL/GenBank/DDBJ databases">
        <title>Reference genome assembly for Australian Ascochyta lentis isolate Al4.</title>
        <authorList>
            <person name="Lee R.C."/>
            <person name="Farfan-Caceres L.M."/>
            <person name="Debler J.W."/>
            <person name="Williams A.H."/>
            <person name="Henares B.M."/>
        </authorList>
    </citation>
    <scope>NUCLEOTIDE SEQUENCE</scope>
    <source>
        <strain evidence="2">Al4</strain>
    </source>
</reference>
<name>A0A8H7J3S0_9PLEO</name>
<feature type="compositionally biased region" description="Low complexity" evidence="1">
    <location>
        <begin position="121"/>
        <end position="142"/>
    </location>
</feature>
<protein>
    <submittedName>
        <fullName evidence="2">Uncharacterized protein</fullName>
    </submittedName>
</protein>
<accession>A0A8H7J3S0</accession>
<keyword evidence="3" id="KW-1185">Reference proteome</keyword>
<dbReference type="EMBL" id="RZGK01000013">
    <property type="protein sequence ID" value="KAF9694758.1"/>
    <property type="molecule type" value="Genomic_DNA"/>
</dbReference>
<evidence type="ECO:0000313" key="3">
    <source>
        <dbReference type="Proteomes" id="UP000651452"/>
    </source>
</evidence>
<proteinExistence type="predicted"/>
<feature type="compositionally biased region" description="Polar residues" evidence="1">
    <location>
        <begin position="30"/>
        <end position="39"/>
    </location>
</feature>
<feature type="region of interest" description="Disordered" evidence="1">
    <location>
        <begin position="1"/>
        <end position="161"/>
    </location>
</feature>
<dbReference type="Proteomes" id="UP000651452">
    <property type="component" value="Unassembled WGS sequence"/>
</dbReference>
<evidence type="ECO:0000313" key="2">
    <source>
        <dbReference type="EMBL" id="KAF9694758.1"/>
    </source>
</evidence>
<comment type="caution">
    <text evidence="2">The sequence shown here is derived from an EMBL/GenBank/DDBJ whole genome shotgun (WGS) entry which is preliminary data.</text>
</comment>
<sequence length="230" mass="23130">MDSARGGNSPSLGAGATGSGTAWGEAIVISSDTETTGSSADEAATASRDASELSLESTGSPEKRDPIATHASQTGSEYWTENDSAATSSTASQGSSPSSRGRGCTPRAMGRPLAAGRGLESRAGFGLSRGSASSRGRTPRFGPGRGPGFRGRGPGGTFLTPVYLSTGPHHFSGESTPGAPVFRTPVYFPTGPLNLTGESSASDAADGSEELQSVQLGTELNITSSFVGHN</sequence>
<evidence type="ECO:0000256" key="1">
    <source>
        <dbReference type="SAM" id="MobiDB-lite"/>
    </source>
</evidence>
<organism evidence="2 3">
    <name type="scientific">Ascochyta lentis</name>
    <dbReference type="NCBI Taxonomy" id="205686"/>
    <lineage>
        <taxon>Eukaryota</taxon>
        <taxon>Fungi</taxon>
        <taxon>Dikarya</taxon>
        <taxon>Ascomycota</taxon>
        <taxon>Pezizomycotina</taxon>
        <taxon>Dothideomycetes</taxon>
        <taxon>Pleosporomycetidae</taxon>
        <taxon>Pleosporales</taxon>
        <taxon>Pleosporineae</taxon>
        <taxon>Didymellaceae</taxon>
        <taxon>Ascochyta</taxon>
    </lineage>
</organism>
<feature type="compositionally biased region" description="Polar residues" evidence="1">
    <location>
        <begin position="1"/>
        <end position="11"/>
    </location>
</feature>
<dbReference type="AlphaFoldDB" id="A0A8H7J3S0"/>
<feature type="compositionally biased region" description="Low complexity" evidence="1">
    <location>
        <begin position="84"/>
        <end position="107"/>
    </location>
</feature>
<feature type="compositionally biased region" description="Polar residues" evidence="1">
    <location>
        <begin position="70"/>
        <end position="83"/>
    </location>
</feature>
<reference evidence="2" key="1">
    <citation type="submission" date="2018-12" db="EMBL/GenBank/DDBJ databases">
        <authorList>
            <person name="Syme R.A."/>
            <person name="Farfan-Caceres L."/>
            <person name="Lichtenzveig J."/>
        </authorList>
    </citation>
    <scope>NUCLEOTIDE SEQUENCE</scope>
    <source>
        <strain evidence="2">Al4</strain>
    </source>
</reference>
<gene>
    <name evidence="2" type="ORF">EKO04_007674</name>
</gene>
<feature type="compositionally biased region" description="Gly residues" evidence="1">
    <location>
        <begin position="143"/>
        <end position="156"/>
    </location>
</feature>